<gene>
    <name evidence="3" type="ORF">LOM8899_00249</name>
</gene>
<dbReference type="InterPro" id="IPR012495">
    <property type="entry name" value="TadE-like_dom"/>
</dbReference>
<dbReference type="Pfam" id="PF07811">
    <property type="entry name" value="TadE"/>
    <property type="match status" value="1"/>
</dbReference>
<protein>
    <submittedName>
        <fullName evidence="3">TadE-like protein</fullName>
    </submittedName>
</protein>
<keyword evidence="1" id="KW-0812">Transmembrane</keyword>
<reference evidence="3 4" key="1">
    <citation type="submission" date="2017-05" db="EMBL/GenBank/DDBJ databases">
        <authorList>
            <person name="Song R."/>
            <person name="Chenine A.L."/>
            <person name="Ruprecht R.M."/>
        </authorList>
    </citation>
    <scope>NUCLEOTIDE SEQUENCE [LARGE SCALE GENOMIC DNA]</scope>
    <source>
        <strain evidence="3 4">CECT 8899</strain>
    </source>
</reference>
<dbReference type="Proteomes" id="UP000201613">
    <property type="component" value="Unassembled WGS sequence"/>
</dbReference>
<accession>A0A238L8Y5</accession>
<dbReference type="OrthoDB" id="7860729at2"/>
<keyword evidence="4" id="KW-1185">Reference proteome</keyword>
<organism evidence="3 4">
    <name type="scientific">Flavimaricola marinus</name>
    <dbReference type="NCBI Taxonomy" id="1819565"/>
    <lineage>
        <taxon>Bacteria</taxon>
        <taxon>Pseudomonadati</taxon>
        <taxon>Pseudomonadota</taxon>
        <taxon>Alphaproteobacteria</taxon>
        <taxon>Rhodobacterales</taxon>
        <taxon>Paracoccaceae</taxon>
        <taxon>Flavimaricola</taxon>
    </lineage>
</organism>
<name>A0A238L8Y5_9RHOB</name>
<evidence type="ECO:0000256" key="1">
    <source>
        <dbReference type="SAM" id="Phobius"/>
    </source>
</evidence>
<feature type="domain" description="TadE-like" evidence="2">
    <location>
        <begin position="27"/>
        <end position="69"/>
    </location>
</feature>
<proteinExistence type="predicted"/>
<feature type="transmembrane region" description="Helical" evidence="1">
    <location>
        <begin position="27"/>
        <end position="48"/>
    </location>
</feature>
<dbReference type="AlphaFoldDB" id="A0A238L8Y5"/>
<evidence type="ECO:0000259" key="2">
    <source>
        <dbReference type="Pfam" id="PF07811"/>
    </source>
</evidence>
<keyword evidence="1" id="KW-0472">Membrane</keyword>
<sequence>MAPLHSRSRRTAWKQAKAKDFAADEQGVALVEFALILPLLILLFAVTIDSARIMMSYHTTVSGVRDASRYLARIAPLDICTNGGDLTQFEDDLADIISESIDGQGRFVSGVALVSVSTVLTCAPGSFRISPSPVVAVTADLSISFPFASLYTLVGGAHSTFQTTVRDQNKVFGT</sequence>
<evidence type="ECO:0000313" key="3">
    <source>
        <dbReference type="EMBL" id="SMY06128.1"/>
    </source>
</evidence>
<keyword evidence="1" id="KW-1133">Transmembrane helix</keyword>
<dbReference type="EMBL" id="FXZK01000001">
    <property type="protein sequence ID" value="SMY06128.1"/>
    <property type="molecule type" value="Genomic_DNA"/>
</dbReference>
<evidence type="ECO:0000313" key="4">
    <source>
        <dbReference type="Proteomes" id="UP000201613"/>
    </source>
</evidence>
<dbReference type="RefSeq" id="WP_093991349.1">
    <property type="nucleotide sequence ID" value="NZ_FXZK01000001.1"/>
</dbReference>